<feature type="compositionally biased region" description="Polar residues" evidence="1">
    <location>
        <begin position="113"/>
        <end position="131"/>
    </location>
</feature>
<feature type="compositionally biased region" description="Gly residues" evidence="1">
    <location>
        <begin position="211"/>
        <end position="223"/>
    </location>
</feature>
<sequence>MYYGSGILGDVTISTHKTLTDSVYHYDNLTINAGVTLTFPHRSVVFVKGTLSVNGTLTVAPGPLGGLAKNGFSYAGQGGAGGAAGGSLIIIANSIVGTGIITAKGSVGGNGSPGSYSNTNDNSNPQAGNPSSGCSISALGLKSAPNNAGGASYSSIGSNSFLGIAPEGWLWQYLNYLFIPALITTQFPEVPISDGGGGGSAGGTTSSSNSGGQGGPGGAGGSFGGAGGKGGWGYNSSGNGSLTYEGAGGSGGGGAGGFLTVISPSIVNTITLDVSGGNGTAGSNGANLNQNTWGASGGGGGGGGGGLLITITDSDILPSQIVLDGGVKGVNGTCNVSTVPAVSATNGGMGILIEYQLSSLEAML</sequence>
<dbReference type="EMBL" id="CP003629">
    <property type="protein sequence ID" value="AFQ46257.1"/>
    <property type="molecule type" value="Genomic_DNA"/>
</dbReference>
<dbReference type="HOGENOM" id="CLU_760166_0_0_9"/>
<dbReference type="STRING" id="768704.Desmer_4451"/>
<evidence type="ECO:0000313" key="2">
    <source>
        <dbReference type="EMBL" id="AFQ46257.1"/>
    </source>
</evidence>
<proteinExistence type="predicted"/>
<name>J7IWQ0_DESMD</name>
<keyword evidence="3" id="KW-1185">Reference proteome</keyword>
<gene>
    <name evidence="2" type="ordered locus">Desmer_4451</name>
</gene>
<dbReference type="Proteomes" id="UP000005262">
    <property type="component" value="Chromosome"/>
</dbReference>
<reference evidence="2 3" key="1">
    <citation type="journal article" date="2012" name="J. Bacteriol.">
        <title>Complete genome sequences of Desulfosporosinus orientis DSM765T, Desulfosporosinus youngiae DSM17734T, Desulfosporosinus meridiei DSM13257T, and Desulfosporosinus acidiphilus DSM22704T.</title>
        <authorList>
            <person name="Pester M."/>
            <person name="Brambilla E."/>
            <person name="Alazard D."/>
            <person name="Rattei T."/>
            <person name="Weinmaier T."/>
            <person name="Han J."/>
            <person name="Lucas S."/>
            <person name="Lapidus A."/>
            <person name="Cheng J.F."/>
            <person name="Goodwin L."/>
            <person name="Pitluck S."/>
            <person name="Peters L."/>
            <person name="Ovchinnikova G."/>
            <person name="Teshima H."/>
            <person name="Detter J.C."/>
            <person name="Han C.S."/>
            <person name="Tapia R."/>
            <person name="Land M.L."/>
            <person name="Hauser L."/>
            <person name="Kyrpides N.C."/>
            <person name="Ivanova N.N."/>
            <person name="Pagani I."/>
            <person name="Huntmann M."/>
            <person name="Wei C.L."/>
            <person name="Davenport K.W."/>
            <person name="Daligault H."/>
            <person name="Chain P.S."/>
            <person name="Chen A."/>
            <person name="Mavromatis K."/>
            <person name="Markowitz V."/>
            <person name="Szeto E."/>
            <person name="Mikhailova N."/>
            <person name="Pati A."/>
            <person name="Wagner M."/>
            <person name="Woyke T."/>
            <person name="Ollivier B."/>
            <person name="Klenk H.P."/>
            <person name="Spring S."/>
            <person name="Loy A."/>
        </authorList>
    </citation>
    <scope>NUCLEOTIDE SEQUENCE [LARGE SCALE GENOMIC DNA]</scope>
    <source>
        <strain evidence="3">ATCC BAA-275 / DSM 13257 / NCIMB 13706 / S10</strain>
    </source>
</reference>
<feature type="region of interest" description="Disordered" evidence="1">
    <location>
        <begin position="194"/>
        <end position="223"/>
    </location>
</feature>
<reference evidence="3" key="2">
    <citation type="submission" date="2012-08" db="EMBL/GenBank/DDBJ databases">
        <title>Finished genome of Desulfosporosinus meridiei DSM 13257.</title>
        <authorList>
            <person name="Huntemann M."/>
            <person name="Wei C.-L."/>
            <person name="Han J."/>
            <person name="Detter J.C."/>
            <person name="Han C."/>
            <person name="Davenport K."/>
            <person name="Daligault H."/>
            <person name="Erkkila T."/>
            <person name="Gu W."/>
            <person name="Munk A.C.C."/>
            <person name="Teshima H."/>
            <person name="Xu Y."/>
            <person name="Chain P."/>
            <person name="Tapia R."/>
            <person name="Chen A."/>
            <person name="Krypides N."/>
            <person name="Mavromatis K."/>
            <person name="Markowitz V."/>
            <person name="Szeto E."/>
            <person name="Ivanova N."/>
            <person name="Mikhailova N."/>
            <person name="Ovchinnikova G."/>
            <person name="Pagani I."/>
            <person name="Pati A."/>
            <person name="Goodwin L."/>
            <person name="Peters L."/>
            <person name="Pitluck S."/>
            <person name="Woyke T."/>
            <person name="Pester M."/>
            <person name="Spring S."/>
            <person name="Ollivier B."/>
            <person name="Rattei T."/>
            <person name="Klenk H.-P."/>
            <person name="Wagner M."/>
            <person name="Loy A."/>
        </authorList>
    </citation>
    <scope>NUCLEOTIDE SEQUENCE [LARGE SCALE GENOMIC DNA]</scope>
    <source>
        <strain evidence="3">ATCC BAA-275 / DSM 13257 / NCIMB 13706 / S10</strain>
    </source>
</reference>
<dbReference type="RefSeq" id="WP_014905163.1">
    <property type="nucleotide sequence ID" value="NC_018515.1"/>
</dbReference>
<dbReference type="KEGG" id="dmi:Desmer_4451"/>
<dbReference type="OrthoDB" id="10021462at2"/>
<evidence type="ECO:0000313" key="3">
    <source>
        <dbReference type="Proteomes" id="UP000005262"/>
    </source>
</evidence>
<evidence type="ECO:0000256" key="1">
    <source>
        <dbReference type="SAM" id="MobiDB-lite"/>
    </source>
</evidence>
<accession>J7IWQ0</accession>
<protein>
    <submittedName>
        <fullName evidence="2">Uncharacterized protein</fullName>
    </submittedName>
</protein>
<dbReference type="AlphaFoldDB" id="J7IWQ0"/>
<feature type="region of interest" description="Disordered" evidence="1">
    <location>
        <begin position="112"/>
        <end position="131"/>
    </location>
</feature>
<organism evidence="2 3">
    <name type="scientific">Desulfosporosinus meridiei (strain ATCC BAA-275 / DSM 13257 / KCTC 12902 / NCIMB 13706 / S10)</name>
    <dbReference type="NCBI Taxonomy" id="768704"/>
    <lineage>
        <taxon>Bacteria</taxon>
        <taxon>Bacillati</taxon>
        <taxon>Bacillota</taxon>
        <taxon>Clostridia</taxon>
        <taxon>Eubacteriales</taxon>
        <taxon>Desulfitobacteriaceae</taxon>
        <taxon>Desulfosporosinus</taxon>
    </lineage>
</organism>